<sequence>MGETLYRLSSRDPNDQSAINAGQEIENAINEILKLDDEDISLICYDAFEQLKKARIITNNNYYESILEALTDDDLIALIHKFKIGLPNIDKELDQINKMLEQLETLDSEVKFNEQQMTAKRIMIGNLPSEEPGGWARFIADTKPGLLKSFFLLFIRKKSIDAAKSKCAEYDSRNALIAEVSLLESTNIRLNEQIEEKNSKNNDQKTLSSHQQILQKNIKLLEENADSLMPKAKHDFETEAKTQNEVQQHDEDDELQFTME</sequence>
<accession>A0A317U138</accession>
<reference evidence="4 6" key="2">
    <citation type="submission" date="2018-12" db="EMBL/GenBank/DDBJ databases">
        <title>Legionella sp,whole genome shotgun sequence.</title>
        <authorList>
            <person name="Wu H."/>
        </authorList>
    </citation>
    <scope>NUCLEOTIDE SEQUENCE [LARGE SCALE GENOMIC DNA]</scope>
    <source>
        <strain evidence="6">km489</strain>
        <strain evidence="4">Km489</strain>
    </source>
</reference>
<dbReference type="RefSeq" id="WP_110142879.1">
    <property type="nucleotide sequence ID" value="NZ_QHJG01000018.1"/>
</dbReference>
<protein>
    <submittedName>
        <fullName evidence="3">Uncharacterized protein</fullName>
    </submittedName>
</protein>
<proteinExistence type="predicted"/>
<feature type="compositionally biased region" description="Acidic residues" evidence="2">
    <location>
        <begin position="250"/>
        <end position="260"/>
    </location>
</feature>
<evidence type="ECO:0000256" key="2">
    <source>
        <dbReference type="SAM" id="MobiDB-lite"/>
    </source>
</evidence>
<feature type="coiled-coil region" evidence="1">
    <location>
        <begin position="86"/>
        <end position="116"/>
    </location>
</feature>
<evidence type="ECO:0000313" key="6">
    <source>
        <dbReference type="Proteomes" id="UP000287374"/>
    </source>
</evidence>
<keyword evidence="6" id="KW-1185">Reference proteome</keyword>
<dbReference type="EMBL" id="RZGX01000017">
    <property type="protein sequence ID" value="RUR21325.1"/>
    <property type="molecule type" value="Genomic_DNA"/>
</dbReference>
<gene>
    <name evidence="3" type="ORF">DGG96_11880</name>
    <name evidence="4" type="ORF">ELY20_12555</name>
</gene>
<organism evidence="3 5">
    <name type="scientific">Legionella qingyii</name>
    <dbReference type="NCBI Taxonomy" id="2184757"/>
    <lineage>
        <taxon>Bacteria</taxon>
        <taxon>Pseudomonadati</taxon>
        <taxon>Pseudomonadota</taxon>
        <taxon>Gammaproteobacteria</taxon>
        <taxon>Legionellales</taxon>
        <taxon>Legionellaceae</taxon>
        <taxon>Legionella</taxon>
    </lineage>
</organism>
<dbReference type="Proteomes" id="UP000287374">
    <property type="component" value="Unassembled WGS sequence"/>
</dbReference>
<comment type="caution">
    <text evidence="3">The sequence shown here is derived from an EMBL/GenBank/DDBJ whole genome shotgun (WGS) entry which is preliminary data.</text>
</comment>
<evidence type="ECO:0000256" key="1">
    <source>
        <dbReference type="SAM" id="Coils"/>
    </source>
</evidence>
<evidence type="ECO:0000313" key="4">
    <source>
        <dbReference type="EMBL" id="RUR21325.1"/>
    </source>
</evidence>
<keyword evidence="1" id="KW-0175">Coiled coil</keyword>
<feature type="compositionally biased region" description="Basic and acidic residues" evidence="2">
    <location>
        <begin position="232"/>
        <end position="242"/>
    </location>
</feature>
<evidence type="ECO:0000313" key="3">
    <source>
        <dbReference type="EMBL" id="PWY55471.1"/>
    </source>
</evidence>
<dbReference type="OrthoDB" id="5653471at2"/>
<dbReference type="Proteomes" id="UP000247152">
    <property type="component" value="Unassembled WGS sequence"/>
</dbReference>
<evidence type="ECO:0000313" key="5">
    <source>
        <dbReference type="Proteomes" id="UP000247152"/>
    </source>
</evidence>
<dbReference type="EMBL" id="QHJG01000018">
    <property type="protein sequence ID" value="PWY55471.1"/>
    <property type="molecule type" value="Genomic_DNA"/>
</dbReference>
<reference evidence="3 5" key="1">
    <citation type="submission" date="2018-05" db="EMBL/GenBank/DDBJ databases">
        <title>Legionella qingyii sp.nov., whole genome shotgun sequence.</title>
        <authorList>
            <person name="Wu H."/>
            <person name="Zhu Q."/>
            <person name="Hu C."/>
        </authorList>
    </citation>
    <scope>NUCLEOTIDE SEQUENCE [LARGE SCALE GENOMIC DNA]</scope>
    <source>
        <strain evidence="3 5">HEB18</strain>
    </source>
</reference>
<name>A0A317U138_9GAMM</name>
<feature type="region of interest" description="Disordered" evidence="2">
    <location>
        <begin position="229"/>
        <end position="260"/>
    </location>
</feature>
<dbReference type="AlphaFoldDB" id="A0A317U138"/>